<dbReference type="AlphaFoldDB" id="A0A6M2E2J5"/>
<reference evidence="1" key="1">
    <citation type="submission" date="2020-03" db="EMBL/GenBank/DDBJ databases">
        <title>Transcriptomic Profiling of the Digestive Tract of the Rat Flea, Xenopsylla cheopis, Following Blood Feeding and Infection with Yersinia pestis.</title>
        <authorList>
            <person name="Bland D.M."/>
            <person name="Martens C.A."/>
            <person name="Virtaneva K."/>
            <person name="Kanakabandi K."/>
            <person name="Long D."/>
            <person name="Rosenke R."/>
            <person name="Saturday G.A."/>
            <person name="Hoyt F.H."/>
            <person name="Bruno D.P."/>
            <person name="Ribeiro J.M.C."/>
            <person name="Hinnebusch J."/>
        </authorList>
    </citation>
    <scope>NUCLEOTIDE SEQUENCE</scope>
</reference>
<name>A0A6M2E2J5_XENCH</name>
<evidence type="ECO:0000313" key="1">
    <source>
        <dbReference type="EMBL" id="NOV51708.1"/>
    </source>
</evidence>
<sequence length="95" mass="11104">MCLLELWWIHLLLTQLKGTFTWFLINQYKVLHVQQNTKFCGMTTIYLKISYKSLLTSYATCLVVVPELCHILLPPTMLILLPIEAGFILRAKRYS</sequence>
<protein>
    <submittedName>
        <fullName evidence="1">Putative secreted protein</fullName>
    </submittedName>
</protein>
<organism evidence="1">
    <name type="scientific">Xenopsylla cheopis</name>
    <name type="common">Oriental rat flea</name>
    <name type="synonym">Pulex cheopis</name>
    <dbReference type="NCBI Taxonomy" id="163159"/>
    <lineage>
        <taxon>Eukaryota</taxon>
        <taxon>Metazoa</taxon>
        <taxon>Ecdysozoa</taxon>
        <taxon>Arthropoda</taxon>
        <taxon>Hexapoda</taxon>
        <taxon>Insecta</taxon>
        <taxon>Pterygota</taxon>
        <taxon>Neoptera</taxon>
        <taxon>Endopterygota</taxon>
        <taxon>Siphonaptera</taxon>
        <taxon>Pulicidae</taxon>
        <taxon>Xenopsyllinae</taxon>
        <taxon>Xenopsylla</taxon>
    </lineage>
</organism>
<accession>A0A6M2E2J5</accession>
<dbReference type="EMBL" id="GIIL01007982">
    <property type="protein sequence ID" value="NOV51708.1"/>
    <property type="molecule type" value="Transcribed_RNA"/>
</dbReference>
<proteinExistence type="predicted"/>